<dbReference type="InterPro" id="IPR036705">
    <property type="entry name" value="Ribosyl_crysJ1_sf"/>
</dbReference>
<dbReference type="InterPro" id="IPR050792">
    <property type="entry name" value="ADP-ribosylglycohydrolase"/>
</dbReference>
<dbReference type="PANTHER" id="PTHR16222">
    <property type="entry name" value="ADP-RIBOSYLGLYCOHYDROLASE"/>
    <property type="match status" value="1"/>
</dbReference>
<comment type="cofactor">
    <cofactor evidence="1">
        <name>Mg(2+)</name>
        <dbReference type="ChEBI" id="CHEBI:18420"/>
    </cofactor>
    <text evidence="1">Binds 2 magnesium ions per subunit.</text>
</comment>
<feature type="binding site" evidence="1">
    <location>
        <position position="49"/>
    </location>
    <ligand>
        <name>Mg(2+)</name>
        <dbReference type="ChEBI" id="CHEBI:18420"/>
        <label>1</label>
    </ligand>
</feature>
<dbReference type="GO" id="GO:0046872">
    <property type="term" value="F:metal ion binding"/>
    <property type="evidence" value="ECO:0007669"/>
    <property type="project" value="UniProtKB-KW"/>
</dbReference>
<dbReference type="PANTHER" id="PTHR16222:SF12">
    <property type="entry name" value="ADP-RIBOSYLGLYCOHYDROLASE-RELATED"/>
    <property type="match status" value="1"/>
</dbReference>
<feature type="binding site" evidence="1">
    <location>
        <position position="51"/>
    </location>
    <ligand>
        <name>Mg(2+)</name>
        <dbReference type="ChEBI" id="CHEBI:18420"/>
        <label>1</label>
    </ligand>
</feature>
<feature type="binding site" evidence="1">
    <location>
        <position position="270"/>
    </location>
    <ligand>
        <name>Mg(2+)</name>
        <dbReference type="ChEBI" id="CHEBI:18420"/>
        <label>1</label>
    </ligand>
</feature>
<dbReference type="SUPFAM" id="SSF101478">
    <property type="entry name" value="ADP-ribosylglycohydrolase"/>
    <property type="match status" value="1"/>
</dbReference>
<evidence type="ECO:0000313" key="3">
    <source>
        <dbReference type="Proteomes" id="UP000612899"/>
    </source>
</evidence>
<dbReference type="InterPro" id="IPR005502">
    <property type="entry name" value="Ribosyl_crysJ1"/>
</dbReference>
<evidence type="ECO:0008006" key="4">
    <source>
        <dbReference type="Google" id="ProtNLM"/>
    </source>
</evidence>
<keyword evidence="3" id="KW-1185">Reference proteome</keyword>
<protein>
    <recommendedName>
        <fullName evidence="4">ADP-ribosylglycohydrolase</fullName>
    </recommendedName>
</protein>
<gene>
    <name evidence="2" type="ORF">Rhe02_02850</name>
</gene>
<keyword evidence="1" id="KW-0479">Metal-binding</keyword>
<feature type="binding site" evidence="1">
    <location>
        <position position="50"/>
    </location>
    <ligand>
        <name>Mg(2+)</name>
        <dbReference type="ChEBI" id="CHEBI:18420"/>
        <label>1</label>
    </ligand>
</feature>
<reference evidence="2" key="1">
    <citation type="submission" date="2021-01" db="EMBL/GenBank/DDBJ databases">
        <title>Whole genome shotgun sequence of Rhizocola hellebori NBRC 109834.</title>
        <authorList>
            <person name="Komaki H."/>
            <person name="Tamura T."/>
        </authorList>
    </citation>
    <scope>NUCLEOTIDE SEQUENCE</scope>
    <source>
        <strain evidence="2">NBRC 109834</strain>
    </source>
</reference>
<evidence type="ECO:0000256" key="1">
    <source>
        <dbReference type="PIRSR" id="PIRSR605502-1"/>
    </source>
</evidence>
<sequence>MGMRATGSMFGLAYGDALGKPVEFKKYPAIVAAFGPGGPTELHKKAQVTDDTQMALAVGWALLSEGDLVQNLTTHFVKWLKSPDNNRAPGNTCMRACLKLDYGLPWEQASIRGSKGCGANMRVTPVGLVKTYDDDTTAYVAQLQAAMTHGHPTALAASELTAFAVRFLVQGATLHELPGLLLERCRSQRQVMRVDGFSSPAGWDECREVLENLQAVLSTKDDGGDVCARTGEGWIAEEALATALHAALRHPDDSVAALGRACATNGDSDSIACLAGAFHGAAYGMTVWPAEWSKRIEYRDQLAKLGAAWD</sequence>
<feature type="binding site" evidence="1">
    <location>
        <position position="267"/>
    </location>
    <ligand>
        <name>Mg(2+)</name>
        <dbReference type="ChEBI" id="CHEBI:18420"/>
        <label>1</label>
    </ligand>
</feature>
<accession>A0A8J3VDF9</accession>
<dbReference type="Gene3D" id="1.10.4080.10">
    <property type="entry name" value="ADP-ribosylation/Crystallin J1"/>
    <property type="match status" value="1"/>
</dbReference>
<organism evidence="2 3">
    <name type="scientific">Rhizocola hellebori</name>
    <dbReference type="NCBI Taxonomy" id="1392758"/>
    <lineage>
        <taxon>Bacteria</taxon>
        <taxon>Bacillati</taxon>
        <taxon>Actinomycetota</taxon>
        <taxon>Actinomycetes</taxon>
        <taxon>Micromonosporales</taxon>
        <taxon>Micromonosporaceae</taxon>
        <taxon>Rhizocola</taxon>
    </lineage>
</organism>
<feature type="binding site" evidence="1">
    <location>
        <position position="269"/>
    </location>
    <ligand>
        <name>Mg(2+)</name>
        <dbReference type="ChEBI" id="CHEBI:18420"/>
        <label>1</label>
    </ligand>
</feature>
<comment type="caution">
    <text evidence="2">The sequence shown here is derived from an EMBL/GenBank/DDBJ whole genome shotgun (WGS) entry which is preliminary data.</text>
</comment>
<dbReference type="Pfam" id="PF03747">
    <property type="entry name" value="ADP_ribosyl_GH"/>
    <property type="match status" value="1"/>
</dbReference>
<name>A0A8J3VDF9_9ACTN</name>
<proteinExistence type="predicted"/>
<dbReference type="AlphaFoldDB" id="A0A8J3VDF9"/>
<dbReference type="EMBL" id="BONY01000001">
    <property type="protein sequence ID" value="GIH02218.1"/>
    <property type="molecule type" value="Genomic_DNA"/>
</dbReference>
<keyword evidence="1" id="KW-0460">Magnesium</keyword>
<dbReference type="Proteomes" id="UP000612899">
    <property type="component" value="Unassembled WGS sequence"/>
</dbReference>
<evidence type="ECO:0000313" key="2">
    <source>
        <dbReference type="EMBL" id="GIH02218.1"/>
    </source>
</evidence>